<dbReference type="Pfam" id="PF01061">
    <property type="entry name" value="ABC2_membrane"/>
    <property type="match status" value="1"/>
</dbReference>
<sequence>MNINGALFLVLTNITFQNMFSVVNAFCLEQPIFLREHWNGMYRTDVYFLCKTLAEAPLLIFMTVLFTSILYWMVGLNSDYQAFLICLAIVILVANTAASFGYMVSCISGSLNIALSIGTPLLMPLLLFGGFYLNNASVPAYFIWIKYISWFYYGNEALTINQWSTIKNITCATPVACMPNGKFVISYLNFNEDNFIRDICVIVALMVFFRLLAFVSLLIRSSRKT</sequence>
<keyword evidence="3 6" id="KW-0812">Transmembrane</keyword>
<keyword evidence="4 6" id="KW-1133">Transmembrane helix</keyword>
<dbReference type="GO" id="GO:0005886">
    <property type="term" value="C:plasma membrane"/>
    <property type="evidence" value="ECO:0007669"/>
    <property type="project" value="TreeGrafter"/>
</dbReference>
<name>A0A087TK47_STEMI</name>
<dbReference type="GO" id="GO:0030659">
    <property type="term" value="C:cytoplasmic vesicle membrane"/>
    <property type="evidence" value="ECO:0007669"/>
    <property type="project" value="TreeGrafter"/>
</dbReference>
<keyword evidence="9" id="KW-1185">Reference proteome</keyword>
<feature type="transmembrane region" description="Helical" evidence="6">
    <location>
        <begin position="80"/>
        <end position="104"/>
    </location>
</feature>
<evidence type="ECO:0000313" key="9">
    <source>
        <dbReference type="Proteomes" id="UP000054359"/>
    </source>
</evidence>
<dbReference type="PANTHER" id="PTHR48041">
    <property type="entry name" value="ABC TRANSPORTER G FAMILY MEMBER 28"/>
    <property type="match status" value="1"/>
</dbReference>
<protein>
    <submittedName>
        <fullName evidence="8">Protein white</fullName>
    </submittedName>
</protein>
<feature type="transmembrane region" description="Helical" evidence="6">
    <location>
        <begin position="6"/>
        <end position="27"/>
    </location>
</feature>
<reference evidence="8 9" key="1">
    <citation type="submission" date="2013-11" db="EMBL/GenBank/DDBJ databases">
        <title>Genome sequencing of Stegodyphus mimosarum.</title>
        <authorList>
            <person name="Bechsgaard J."/>
        </authorList>
    </citation>
    <scope>NUCLEOTIDE SEQUENCE [LARGE SCALE GENOMIC DNA]</scope>
</reference>
<gene>
    <name evidence="8" type="ORF">X975_16147</name>
</gene>
<evidence type="ECO:0000259" key="7">
    <source>
        <dbReference type="Pfam" id="PF01061"/>
    </source>
</evidence>
<feature type="transmembrane region" description="Helical" evidence="6">
    <location>
        <begin position="111"/>
        <end position="133"/>
    </location>
</feature>
<feature type="transmembrane region" description="Helical" evidence="6">
    <location>
        <begin position="195"/>
        <end position="219"/>
    </location>
</feature>
<accession>A0A087TK47</accession>
<dbReference type="EMBL" id="KK115589">
    <property type="protein sequence ID" value="KFM65486.1"/>
    <property type="molecule type" value="Genomic_DNA"/>
</dbReference>
<evidence type="ECO:0000256" key="1">
    <source>
        <dbReference type="ARBA" id="ARBA00004141"/>
    </source>
</evidence>
<comment type="subcellular location">
    <subcellularLocation>
        <location evidence="1">Membrane</location>
        <topology evidence="1">Multi-pass membrane protein</topology>
    </subcellularLocation>
</comment>
<evidence type="ECO:0000256" key="6">
    <source>
        <dbReference type="SAM" id="Phobius"/>
    </source>
</evidence>
<dbReference type="PANTHER" id="PTHR48041:SF129">
    <property type="entry name" value="PROTEIN WHITE"/>
    <property type="match status" value="1"/>
</dbReference>
<evidence type="ECO:0000256" key="4">
    <source>
        <dbReference type="ARBA" id="ARBA00022989"/>
    </source>
</evidence>
<dbReference type="GO" id="GO:0140359">
    <property type="term" value="F:ABC-type transporter activity"/>
    <property type="evidence" value="ECO:0007669"/>
    <property type="project" value="InterPro"/>
</dbReference>
<dbReference type="InterPro" id="IPR050352">
    <property type="entry name" value="ABCG_transporters"/>
</dbReference>
<keyword evidence="5 6" id="KW-0472">Membrane</keyword>
<evidence type="ECO:0000256" key="5">
    <source>
        <dbReference type="ARBA" id="ARBA00023136"/>
    </source>
</evidence>
<organism evidence="8 9">
    <name type="scientific">Stegodyphus mimosarum</name>
    <name type="common">African social velvet spider</name>
    <dbReference type="NCBI Taxonomy" id="407821"/>
    <lineage>
        <taxon>Eukaryota</taxon>
        <taxon>Metazoa</taxon>
        <taxon>Ecdysozoa</taxon>
        <taxon>Arthropoda</taxon>
        <taxon>Chelicerata</taxon>
        <taxon>Arachnida</taxon>
        <taxon>Araneae</taxon>
        <taxon>Araneomorphae</taxon>
        <taxon>Entelegynae</taxon>
        <taxon>Eresoidea</taxon>
        <taxon>Eresidae</taxon>
        <taxon>Stegodyphus</taxon>
    </lineage>
</organism>
<proteinExistence type="predicted"/>
<dbReference type="Proteomes" id="UP000054359">
    <property type="component" value="Unassembled WGS sequence"/>
</dbReference>
<dbReference type="InterPro" id="IPR013525">
    <property type="entry name" value="ABC2_TM"/>
</dbReference>
<dbReference type="OrthoDB" id="6417573at2759"/>
<feature type="domain" description="ABC-2 type transporter transmembrane" evidence="7">
    <location>
        <begin position="2"/>
        <end position="163"/>
    </location>
</feature>
<feature type="transmembrane region" description="Helical" evidence="6">
    <location>
        <begin position="48"/>
        <end position="74"/>
    </location>
</feature>
<dbReference type="OMA" id="CALTICE"/>
<dbReference type="AlphaFoldDB" id="A0A087TK47"/>
<feature type="non-terminal residue" evidence="8">
    <location>
        <position position="225"/>
    </location>
</feature>
<evidence type="ECO:0000256" key="2">
    <source>
        <dbReference type="ARBA" id="ARBA00022448"/>
    </source>
</evidence>
<keyword evidence="2" id="KW-0813">Transport</keyword>
<evidence type="ECO:0000313" key="8">
    <source>
        <dbReference type="EMBL" id="KFM65486.1"/>
    </source>
</evidence>
<evidence type="ECO:0000256" key="3">
    <source>
        <dbReference type="ARBA" id="ARBA00022692"/>
    </source>
</evidence>
<dbReference type="STRING" id="407821.A0A087TK47"/>